<organism evidence="3 4">
    <name type="scientific">Zosterops borbonicus</name>
    <dbReference type="NCBI Taxonomy" id="364589"/>
    <lineage>
        <taxon>Eukaryota</taxon>
        <taxon>Metazoa</taxon>
        <taxon>Chordata</taxon>
        <taxon>Craniata</taxon>
        <taxon>Vertebrata</taxon>
        <taxon>Euteleostomi</taxon>
        <taxon>Archelosauria</taxon>
        <taxon>Archosauria</taxon>
        <taxon>Dinosauria</taxon>
        <taxon>Saurischia</taxon>
        <taxon>Theropoda</taxon>
        <taxon>Coelurosauria</taxon>
        <taxon>Aves</taxon>
        <taxon>Neognathae</taxon>
        <taxon>Neoaves</taxon>
        <taxon>Telluraves</taxon>
        <taxon>Australaves</taxon>
        <taxon>Passeriformes</taxon>
        <taxon>Sylvioidea</taxon>
        <taxon>Zosteropidae</taxon>
        <taxon>Zosterops</taxon>
    </lineage>
</organism>
<name>A0A8K1GDU5_9PASS</name>
<evidence type="ECO:0000256" key="1">
    <source>
        <dbReference type="SAM" id="MobiDB-lite"/>
    </source>
</evidence>
<feature type="compositionally biased region" description="Basic and acidic residues" evidence="1">
    <location>
        <begin position="92"/>
        <end position="106"/>
    </location>
</feature>
<feature type="region of interest" description="Disordered" evidence="1">
    <location>
        <begin position="69"/>
        <end position="109"/>
    </location>
</feature>
<keyword evidence="2" id="KW-0732">Signal</keyword>
<sequence>MPLLLGTPFLLWAPPCVLPLPLLAPPMKVYPLPVPTPSGLDMRMATGRRPSWSPLPPNIGQLQFTLKKPHVINQRPPSSSEDESSDSSCSDSKYEDRWAKTQRDAAQEGDWELANKISNFPVTFKWGRRTATQTLRELVPMGS</sequence>
<protein>
    <submittedName>
        <fullName evidence="3">Uncharacterized protein</fullName>
    </submittedName>
</protein>
<reference evidence="3" key="1">
    <citation type="submission" date="2019-04" db="EMBL/GenBank/DDBJ databases">
        <title>Genome assembly of Zosterops borbonicus 15179.</title>
        <authorList>
            <person name="Leroy T."/>
            <person name="Anselmetti Y."/>
            <person name="Tilak M.-K."/>
            <person name="Nabholz B."/>
        </authorList>
    </citation>
    <scope>NUCLEOTIDE SEQUENCE</scope>
    <source>
        <strain evidence="3">HGM_15179</strain>
        <tissue evidence="3">Muscle</tissue>
    </source>
</reference>
<evidence type="ECO:0000313" key="4">
    <source>
        <dbReference type="Proteomes" id="UP000796761"/>
    </source>
</evidence>
<comment type="caution">
    <text evidence="3">The sequence shown here is derived from an EMBL/GenBank/DDBJ whole genome shotgun (WGS) entry which is preliminary data.</text>
</comment>
<evidence type="ECO:0000313" key="3">
    <source>
        <dbReference type="EMBL" id="TRZ16327.1"/>
    </source>
</evidence>
<dbReference type="AlphaFoldDB" id="A0A8K1GDU5"/>
<dbReference type="EMBL" id="SWJQ01000321">
    <property type="protein sequence ID" value="TRZ16327.1"/>
    <property type="molecule type" value="Genomic_DNA"/>
</dbReference>
<proteinExistence type="predicted"/>
<accession>A0A8K1GDU5</accession>
<gene>
    <name evidence="3" type="ORF">HGM15179_010790</name>
</gene>
<keyword evidence="4" id="KW-1185">Reference proteome</keyword>
<feature type="signal peptide" evidence="2">
    <location>
        <begin position="1"/>
        <end position="19"/>
    </location>
</feature>
<dbReference type="Proteomes" id="UP000796761">
    <property type="component" value="Unassembled WGS sequence"/>
</dbReference>
<evidence type="ECO:0000256" key="2">
    <source>
        <dbReference type="SAM" id="SignalP"/>
    </source>
</evidence>
<feature type="chain" id="PRO_5035422533" evidence="2">
    <location>
        <begin position="20"/>
        <end position="143"/>
    </location>
</feature>